<protein>
    <recommendedName>
        <fullName evidence="2">Single-stranded-DNA-specific exonuclease RecJ</fullName>
    </recommendedName>
</protein>
<dbReference type="RefSeq" id="WP_156097509.1">
    <property type="nucleotide sequence ID" value="NZ_FSRN01000001.1"/>
</dbReference>
<dbReference type="InterPro" id="IPR051673">
    <property type="entry name" value="SSDNA_exonuclease_RecJ"/>
</dbReference>
<dbReference type="Pfam" id="PF10141">
    <property type="entry name" value="ssDNA-exonuc_C"/>
    <property type="match status" value="1"/>
</dbReference>
<feature type="domain" description="RecJ OB" evidence="9">
    <location>
        <begin position="371"/>
        <end position="477"/>
    </location>
</feature>
<accession>A0A1N6H4M3</accession>
<evidence type="ECO:0000256" key="2">
    <source>
        <dbReference type="ARBA" id="ARBA00019841"/>
    </source>
</evidence>
<evidence type="ECO:0000256" key="1">
    <source>
        <dbReference type="ARBA" id="ARBA00005915"/>
    </source>
</evidence>
<dbReference type="EMBL" id="FSRN01000001">
    <property type="protein sequence ID" value="SIO14768.1"/>
    <property type="molecule type" value="Genomic_DNA"/>
</dbReference>
<dbReference type="STRING" id="28230.SAMN05878443_1627"/>
<dbReference type="eggNOG" id="COG4199">
    <property type="taxonomic scope" value="Bacteria"/>
</dbReference>
<keyword evidence="4" id="KW-0378">Hydrolase</keyword>
<feature type="domain" description="DDH" evidence="6">
    <location>
        <begin position="11"/>
        <end position="144"/>
    </location>
</feature>
<dbReference type="Pfam" id="PF01368">
    <property type="entry name" value="DHH"/>
    <property type="match status" value="1"/>
</dbReference>
<dbReference type="InterPro" id="IPR018779">
    <property type="entry name" value="RecJ_C"/>
</dbReference>
<proteinExistence type="inferred from homology"/>
<name>A0A1N6H4M3_9LACT</name>
<dbReference type="Gene3D" id="3.10.310.30">
    <property type="match status" value="1"/>
</dbReference>
<dbReference type="InterPro" id="IPR001667">
    <property type="entry name" value="DDH_dom"/>
</dbReference>
<evidence type="ECO:0000259" key="9">
    <source>
        <dbReference type="Pfam" id="PF17768"/>
    </source>
</evidence>
<evidence type="ECO:0000256" key="3">
    <source>
        <dbReference type="ARBA" id="ARBA00022722"/>
    </source>
</evidence>
<evidence type="ECO:0000259" key="7">
    <source>
        <dbReference type="Pfam" id="PF02272"/>
    </source>
</evidence>
<gene>
    <name evidence="10" type="ORF">SAMN05878443_1627</name>
</gene>
<evidence type="ECO:0000256" key="5">
    <source>
        <dbReference type="ARBA" id="ARBA00022839"/>
    </source>
</evidence>
<dbReference type="Pfam" id="PF02272">
    <property type="entry name" value="DHHA1"/>
    <property type="match status" value="1"/>
</dbReference>
<dbReference type="AlphaFoldDB" id="A0A1N6H4M3"/>
<dbReference type="SUPFAM" id="SSF64182">
    <property type="entry name" value="DHH phosphoesterases"/>
    <property type="match status" value="1"/>
</dbReference>
<keyword evidence="3" id="KW-0540">Nuclease</keyword>
<keyword evidence="5 10" id="KW-0269">Exonuclease</keyword>
<dbReference type="Gene3D" id="3.90.1640.30">
    <property type="match status" value="1"/>
</dbReference>
<reference evidence="11" key="1">
    <citation type="submission" date="2016-11" db="EMBL/GenBank/DDBJ databases">
        <authorList>
            <person name="Varghese N."/>
            <person name="Submissions S."/>
        </authorList>
    </citation>
    <scope>NUCLEOTIDE SEQUENCE [LARGE SCALE GENOMIC DNA]</scope>
    <source>
        <strain evidence="11">313</strain>
    </source>
</reference>
<dbReference type="Pfam" id="PF17768">
    <property type="entry name" value="RecJ_OB"/>
    <property type="match status" value="1"/>
</dbReference>
<feature type="domain" description="Single-stranded-DNA-specific exonuclease RecJ C-terminal" evidence="8">
    <location>
        <begin position="484"/>
        <end position="685"/>
    </location>
</feature>
<keyword evidence="11" id="KW-1185">Reference proteome</keyword>
<sequence>MTSKGYLSLYGVTSTAVLKETIEMIGGEVNYYIPNRFTDGYGPNTKAFERLIEQGTQLIVTCDNGVAGHAAIERAKVLGIDVIVTDHHELPKTLPAAYAVIHPRHPKGSYPFGELAGVGVAFKLATALLGEVPVELLDLVALGTVADLVSLTDENRALVMQGLVVLKNTQRIGLTALFKLAKIKREEIDEETIGFIIGPRLNAVGRLGDAAPAVELLTTFDDDKALSLAQFVQEKNTERQAYVSAITNEAFQMIEDLDAESDVYVLAKEDWHEGVLGIVASKIVGKTGKPALVMTIDKAKGLAKGSGRSIPAFHLYNALDSARQLTTTFGGHHMAAGLTIPLENIESIQNELNHYAAATGLSEELSEEIPLDGQLKLTEATVEVVEELNRLAPFGTANRKPTFLFKNMTAQDIRRIGGDQTHLKMKLIEEKAFLDVIGFQFGSIADEIGSHSEVSVVGKLAINEWNGSRKTQLMLEDLAIEGVQVFDSRSTHIPAALWNTANADFIFFDQLNFEKYNHLLPDTSYSHHLLDDEALAQFAMKTTQLIFIDCPSDSEWVKILLNRANPEKIIACFYSREELYLNGMPSRNQFGQVFKYTAAHVDIDVRNKLNLLATHLKIKKNNLIFIISVFLEIGFVTMKAGVMNVTKDVEKRELTQATTYQKRLKQIQAENFFVYSHFSELEDWMKQQAIATS</sequence>
<dbReference type="InterPro" id="IPR041122">
    <property type="entry name" value="RecJ_OB"/>
</dbReference>
<organism evidence="10 11">
    <name type="scientific">Carnobacterium alterfunditum</name>
    <dbReference type="NCBI Taxonomy" id="28230"/>
    <lineage>
        <taxon>Bacteria</taxon>
        <taxon>Bacillati</taxon>
        <taxon>Bacillota</taxon>
        <taxon>Bacilli</taxon>
        <taxon>Lactobacillales</taxon>
        <taxon>Carnobacteriaceae</taxon>
        <taxon>Carnobacterium</taxon>
    </lineage>
</organism>
<dbReference type="GO" id="GO:0006281">
    <property type="term" value="P:DNA repair"/>
    <property type="evidence" value="ECO:0007669"/>
    <property type="project" value="InterPro"/>
</dbReference>
<dbReference type="PANTHER" id="PTHR30255">
    <property type="entry name" value="SINGLE-STRANDED-DNA-SPECIFIC EXONUCLEASE RECJ"/>
    <property type="match status" value="1"/>
</dbReference>
<evidence type="ECO:0000259" key="8">
    <source>
        <dbReference type="Pfam" id="PF10141"/>
    </source>
</evidence>
<comment type="similarity">
    <text evidence="1">Belongs to the RecJ family.</text>
</comment>
<dbReference type="InterPro" id="IPR003156">
    <property type="entry name" value="DHHA1_dom"/>
</dbReference>
<dbReference type="InterPro" id="IPR038763">
    <property type="entry name" value="DHH_sf"/>
</dbReference>
<dbReference type="eggNOG" id="COG0608">
    <property type="taxonomic scope" value="Bacteria"/>
</dbReference>
<evidence type="ECO:0000256" key="4">
    <source>
        <dbReference type="ARBA" id="ARBA00022801"/>
    </source>
</evidence>
<evidence type="ECO:0000259" key="6">
    <source>
        <dbReference type="Pfam" id="PF01368"/>
    </source>
</evidence>
<dbReference type="GO" id="GO:0006310">
    <property type="term" value="P:DNA recombination"/>
    <property type="evidence" value="ECO:0007669"/>
    <property type="project" value="InterPro"/>
</dbReference>
<dbReference type="GO" id="GO:0003676">
    <property type="term" value="F:nucleic acid binding"/>
    <property type="evidence" value="ECO:0007669"/>
    <property type="project" value="InterPro"/>
</dbReference>
<dbReference type="NCBIfam" id="TIGR00644">
    <property type="entry name" value="recJ"/>
    <property type="match status" value="1"/>
</dbReference>
<dbReference type="InterPro" id="IPR004610">
    <property type="entry name" value="RecJ"/>
</dbReference>
<dbReference type="PANTHER" id="PTHR30255:SF2">
    <property type="entry name" value="SINGLE-STRANDED-DNA-SPECIFIC EXONUCLEASE RECJ"/>
    <property type="match status" value="1"/>
</dbReference>
<dbReference type="GO" id="GO:0008409">
    <property type="term" value="F:5'-3' exonuclease activity"/>
    <property type="evidence" value="ECO:0007669"/>
    <property type="project" value="InterPro"/>
</dbReference>
<evidence type="ECO:0000313" key="10">
    <source>
        <dbReference type="EMBL" id="SIO14768.1"/>
    </source>
</evidence>
<dbReference type="Proteomes" id="UP000184758">
    <property type="component" value="Unassembled WGS sequence"/>
</dbReference>
<feature type="domain" description="DHHA1" evidence="7">
    <location>
        <begin position="265"/>
        <end position="356"/>
    </location>
</feature>
<evidence type="ECO:0000313" key="11">
    <source>
        <dbReference type="Proteomes" id="UP000184758"/>
    </source>
</evidence>